<comment type="caution">
    <text evidence="1">The sequence shown here is derived from an EMBL/GenBank/DDBJ whole genome shotgun (WGS) entry which is preliminary data.</text>
</comment>
<protein>
    <submittedName>
        <fullName evidence="1">2'-5' RNA ligase family protein</fullName>
    </submittedName>
</protein>
<evidence type="ECO:0000313" key="2">
    <source>
        <dbReference type="Proteomes" id="UP000632377"/>
    </source>
</evidence>
<dbReference type="InterPro" id="IPR009097">
    <property type="entry name" value="Cyclic_Pdiesterase"/>
</dbReference>
<dbReference type="Gene3D" id="3.90.1140.10">
    <property type="entry name" value="Cyclic phosphodiesterase"/>
    <property type="match status" value="1"/>
</dbReference>
<gene>
    <name evidence="1" type="ORF">JK636_13140</name>
</gene>
<dbReference type="GO" id="GO:0016874">
    <property type="term" value="F:ligase activity"/>
    <property type="evidence" value="ECO:0007669"/>
    <property type="project" value="UniProtKB-KW"/>
</dbReference>
<organism evidence="1 2">
    <name type="scientific">Clostridium rhizosphaerae</name>
    <dbReference type="NCBI Taxonomy" id="2803861"/>
    <lineage>
        <taxon>Bacteria</taxon>
        <taxon>Bacillati</taxon>
        <taxon>Bacillota</taxon>
        <taxon>Clostridia</taxon>
        <taxon>Eubacteriales</taxon>
        <taxon>Clostridiaceae</taxon>
        <taxon>Clostridium</taxon>
    </lineage>
</organism>
<dbReference type="Pfam" id="PF13563">
    <property type="entry name" value="2_5_RNA_ligase2"/>
    <property type="match status" value="1"/>
</dbReference>
<reference evidence="1 2" key="1">
    <citation type="submission" date="2021-01" db="EMBL/GenBank/DDBJ databases">
        <title>Genome public.</title>
        <authorList>
            <person name="Liu C."/>
            <person name="Sun Q."/>
        </authorList>
    </citation>
    <scope>NUCLEOTIDE SEQUENCE [LARGE SCALE GENOMIC DNA]</scope>
    <source>
        <strain evidence="1 2">YIM B02515</strain>
    </source>
</reference>
<dbReference type="SUPFAM" id="SSF55144">
    <property type="entry name" value="LigT-like"/>
    <property type="match status" value="1"/>
</dbReference>
<dbReference type="InterPro" id="IPR050580">
    <property type="entry name" value="2H_phosphoesterase_YjcG-like"/>
</dbReference>
<evidence type="ECO:0000313" key="1">
    <source>
        <dbReference type="EMBL" id="MBL4936702.1"/>
    </source>
</evidence>
<dbReference type="RefSeq" id="WP_202749459.1">
    <property type="nucleotide sequence ID" value="NZ_JAESWC010000008.1"/>
</dbReference>
<keyword evidence="1" id="KW-0436">Ligase</keyword>
<dbReference type="PANTHER" id="PTHR40037:SF1">
    <property type="entry name" value="PHOSPHOESTERASE SAOUHSC_00951-RELATED"/>
    <property type="match status" value="1"/>
</dbReference>
<keyword evidence="2" id="KW-1185">Reference proteome</keyword>
<dbReference type="EMBL" id="JAESWC010000008">
    <property type="protein sequence ID" value="MBL4936702.1"/>
    <property type="molecule type" value="Genomic_DNA"/>
</dbReference>
<name>A0ABS1TC75_9CLOT</name>
<sequence length="177" mass="21043">MRYVIVCLIKGEALVYHEKLAKDICEKFNVKRQRLPAHFTIKAPFETDNIAELEKLTEEFCNNNISTPIVINNFGFFRENVIFMDIKASKECITTNSSYIDRLKNLSWIEWKKNEGKNKVFHCTLVTKLSPEKFHPIWDYVSGLECSFNTQFDNISILNWDKDRWVTFKEYSFKDRH</sequence>
<dbReference type="Proteomes" id="UP000632377">
    <property type="component" value="Unassembled WGS sequence"/>
</dbReference>
<accession>A0ABS1TC75</accession>
<proteinExistence type="predicted"/>
<dbReference type="PANTHER" id="PTHR40037">
    <property type="entry name" value="PHOSPHOESTERASE YJCG-RELATED"/>
    <property type="match status" value="1"/>
</dbReference>